<keyword evidence="7" id="KW-1185">Reference proteome</keyword>
<keyword evidence="4" id="KW-0067">ATP-binding</keyword>
<dbReference type="STRING" id="461836.A0A0L0DT29"/>
<dbReference type="PANTHER" id="PTHR43272">
    <property type="entry name" value="LONG-CHAIN-FATTY-ACID--COA LIGASE"/>
    <property type="match status" value="1"/>
</dbReference>
<feature type="domain" description="Carrier" evidence="5">
    <location>
        <begin position="399"/>
        <end position="485"/>
    </location>
</feature>
<dbReference type="SUPFAM" id="SSF51735">
    <property type="entry name" value="NAD(P)-binding Rossmann-fold domains"/>
    <property type="match status" value="1"/>
</dbReference>
<keyword evidence="1" id="KW-0596">Phosphopantetheine</keyword>
<dbReference type="eggNOG" id="KOG1256">
    <property type="taxonomic scope" value="Eukaryota"/>
</dbReference>
<dbReference type="Gene3D" id="1.10.1200.10">
    <property type="entry name" value="ACP-like"/>
    <property type="match status" value="1"/>
</dbReference>
<organism evidence="6 7">
    <name type="scientific">Thecamonas trahens ATCC 50062</name>
    <dbReference type="NCBI Taxonomy" id="461836"/>
    <lineage>
        <taxon>Eukaryota</taxon>
        <taxon>Apusozoa</taxon>
        <taxon>Apusomonadida</taxon>
        <taxon>Apusomonadidae</taxon>
        <taxon>Thecamonas</taxon>
    </lineage>
</organism>
<dbReference type="SUPFAM" id="SSF56801">
    <property type="entry name" value="Acetyl-CoA synthetase-like"/>
    <property type="match status" value="1"/>
</dbReference>
<dbReference type="RefSeq" id="XP_013761492.1">
    <property type="nucleotide sequence ID" value="XM_013906038.1"/>
</dbReference>
<dbReference type="AlphaFoldDB" id="A0A0L0DT29"/>
<protein>
    <submittedName>
        <fullName evidence="6">Acyl-CoA synthetase</fullName>
    </submittedName>
</protein>
<dbReference type="InterPro" id="IPR009081">
    <property type="entry name" value="PP-bd_ACP"/>
</dbReference>
<keyword evidence="2" id="KW-0597">Phosphoprotein</keyword>
<dbReference type="PROSITE" id="PS00455">
    <property type="entry name" value="AMP_BINDING"/>
    <property type="match status" value="1"/>
</dbReference>
<evidence type="ECO:0000256" key="1">
    <source>
        <dbReference type="ARBA" id="ARBA00022450"/>
    </source>
</evidence>
<dbReference type="Gene3D" id="3.40.50.12780">
    <property type="entry name" value="N-terminal domain of ligase-like"/>
    <property type="match status" value="1"/>
</dbReference>
<dbReference type="Pfam" id="PF07993">
    <property type="entry name" value="NAD_binding_4"/>
    <property type="match status" value="1"/>
</dbReference>
<evidence type="ECO:0000256" key="3">
    <source>
        <dbReference type="ARBA" id="ARBA00022741"/>
    </source>
</evidence>
<dbReference type="InterPro" id="IPR036736">
    <property type="entry name" value="ACP-like_sf"/>
</dbReference>
<evidence type="ECO:0000256" key="2">
    <source>
        <dbReference type="ARBA" id="ARBA00022553"/>
    </source>
</evidence>
<dbReference type="InterPro" id="IPR000873">
    <property type="entry name" value="AMP-dep_synth/lig_dom"/>
</dbReference>
<proteinExistence type="predicted"/>
<dbReference type="InterPro" id="IPR036291">
    <property type="entry name" value="NAD(P)-bd_dom_sf"/>
</dbReference>
<dbReference type="GO" id="GO:0004467">
    <property type="term" value="F:long-chain fatty acid-CoA ligase activity"/>
    <property type="evidence" value="ECO:0007669"/>
    <property type="project" value="TreeGrafter"/>
</dbReference>
<dbReference type="EMBL" id="GL349438">
    <property type="protein sequence ID" value="KNC54583.1"/>
    <property type="molecule type" value="Genomic_DNA"/>
</dbReference>
<dbReference type="InterPro" id="IPR020845">
    <property type="entry name" value="AMP-binding_CS"/>
</dbReference>
<accession>A0A0L0DT29</accession>
<dbReference type="InterPro" id="IPR013120">
    <property type="entry name" value="FAR_NAD-bd"/>
</dbReference>
<dbReference type="OrthoDB" id="1700726at2759"/>
<name>A0A0L0DT29_THETB</name>
<dbReference type="SUPFAM" id="SSF47336">
    <property type="entry name" value="ACP-like"/>
    <property type="match status" value="1"/>
</dbReference>
<evidence type="ECO:0000259" key="5">
    <source>
        <dbReference type="PROSITE" id="PS50075"/>
    </source>
</evidence>
<dbReference type="GeneID" id="25561189"/>
<dbReference type="Pfam" id="PF00501">
    <property type="entry name" value="AMP-binding"/>
    <property type="match status" value="1"/>
</dbReference>
<reference evidence="6 7" key="1">
    <citation type="submission" date="2010-05" db="EMBL/GenBank/DDBJ databases">
        <title>The Genome Sequence of Thecamonas trahens ATCC 50062.</title>
        <authorList>
            <consortium name="The Broad Institute Genome Sequencing Platform"/>
            <person name="Russ C."/>
            <person name="Cuomo C."/>
            <person name="Shea T."/>
            <person name="Young S.K."/>
            <person name="Zeng Q."/>
            <person name="Koehrsen M."/>
            <person name="Haas B."/>
            <person name="Borodovsky M."/>
            <person name="Guigo R."/>
            <person name="Alvarado L."/>
            <person name="Berlin A."/>
            <person name="Bochicchio J."/>
            <person name="Borenstein D."/>
            <person name="Chapman S."/>
            <person name="Chen Z."/>
            <person name="Freedman E."/>
            <person name="Gellesch M."/>
            <person name="Goldberg J."/>
            <person name="Griggs A."/>
            <person name="Gujja S."/>
            <person name="Heilman E."/>
            <person name="Heiman D."/>
            <person name="Hepburn T."/>
            <person name="Howarth C."/>
            <person name="Jen D."/>
            <person name="Larson L."/>
            <person name="Mehta T."/>
            <person name="Park D."/>
            <person name="Pearson M."/>
            <person name="Roberts A."/>
            <person name="Saif S."/>
            <person name="Shenoy N."/>
            <person name="Sisk P."/>
            <person name="Stolte C."/>
            <person name="Sykes S."/>
            <person name="Thomson T."/>
            <person name="Walk T."/>
            <person name="White J."/>
            <person name="Yandava C."/>
            <person name="Burger G."/>
            <person name="Gray M.W."/>
            <person name="Holland P.W.H."/>
            <person name="King N."/>
            <person name="Lang F.B.F."/>
            <person name="Roger A.J."/>
            <person name="Ruiz-Trillo I."/>
            <person name="Lander E."/>
            <person name="Nusbaum C."/>
        </authorList>
    </citation>
    <scope>NUCLEOTIDE SEQUENCE [LARGE SCALE GENOMIC DNA]</scope>
    <source>
        <strain evidence="6 7">ATCC 50062</strain>
    </source>
</reference>
<dbReference type="GO" id="GO:0005524">
    <property type="term" value="F:ATP binding"/>
    <property type="evidence" value="ECO:0007669"/>
    <property type="project" value="UniProtKB-KW"/>
</dbReference>
<dbReference type="InterPro" id="IPR042099">
    <property type="entry name" value="ANL_N_sf"/>
</dbReference>
<dbReference type="PANTHER" id="PTHR43272:SF33">
    <property type="entry name" value="AMP-BINDING DOMAIN-CONTAINING PROTEIN-RELATED"/>
    <property type="match status" value="1"/>
</dbReference>
<sequence>MIVCDDASADRLALLLPALPTVSMEALAERCEAQVADPVSVCPHELTTLFFSSGTSGNPKAVICTDAMFVSDAVFPLSPLLQPLVHLSWRPLAHANDRTMCARILTSGGRVGVWRGDPALLFDDFYTLAPIRTALPPAVLSRLYNEYTAALADTDADLDIVRKTFSAAFGQRIKLITVGGAPVPRHVLAWAKDLFTSADVVETYGITEAGGVAADGRIVPGVQVKLVDVPEMGYATTDKPHPRGEILVKSAQLAPGYFCDDAGTAAAFLDDGWYVTGDIGVMPAPDELHVIDRRSACFKLANATWVTPGRVENALLVALPQLRAVVVMQGVGELARFPACVAVVDSSDVGSVADAIATATASAHAGLPHIPSHAVAVATVPFSVADGTMNASGKVVRARVRAKYLEALRSQAAQLLEDTVATSVASVVGELGVDDHWFDRGGLSSIDALSLASRLQSSLGVELDVADLYRAPTVRALTALVGGSALAQPAKPTVANWAAAKAQAEAWMAERWQDVPPSDGCGAAGRVIVSGATGFVGSFLVAALLNAGDVSELVALVRRRGGGHAAAAARLHKVLCGIGVEHETLKSRLTVVGITSIGDVRFGLSAPEYAAVVGGDGAVRVVHAAAVVSSAPYEALASVNVCGVVEMARLAGLVRAARMDVVGSLSGKGVTMECGDIAAAAAAADADFSARGGYGTTKALASLVAERAASLCPAVVVHVCGLLGPSRAGFGNWNDRVTVLVRAIAKTGEAPPRRSYSFQLFPVDEAVVVMLGADASSEVVGEAVLALDDVLDALPVRLRHAGSLAEWVEAVLVALQKQGDERLHAAFSTLYRNGGGGCADVAEVSTGVDAAAYAAWVAERVAETSCGGAAASS</sequence>
<evidence type="ECO:0000313" key="7">
    <source>
        <dbReference type="Proteomes" id="UP000054408"/>
    </source>
</evidence>
<dbReference type="Proteomes" id="UP000054408">
    <property type="component" value="Unassembled WGS sequence"/>
</dbReference>
<dbReference type="PROSITE" id="PS50075">
    <property type="entry name" value="CARRIER"/>
    <property type="match status" value="1"/>
</dbReference>
<evidence type="ECO:0000256" key="4">
    <source>
        <dbReference type="ARBA" id="ARBA00022840"/>
    </source>
</evidence>
<dbReference type="GO" id="GO:0016020">
    <property type="term" value="C:membrane"/>
    <property type="evidence" value="ECO:0007669"/>
    <property type="project" value="TreeGrafter"/>
</dbReference>
<evidence type="ECO:0000313" key="6">
    <source>
        <dbReference type="EMBL" id="KNC54583.1"/>
    </source>
</evidence>
<dbReference type="Pfam" id="PF00550">
    <property type="entry name" value="PP-binding"/>
    <property type="match status" value="1"/>
</dbReference>
<dbReference type="Gene3D" id="3.40.50.720">
    <property type="entry name" value="NAD(P)-binding Rossmann-like Domain"/>
    <property type="match status" value="1"/>
</dbReference>
<keyword evidence="3" id="KW-0547">Nucleotide-binding</keyword>
<gene>
    <name evidence="6" type="ORF">AMSG_01439</name>
</gene>